<accession>V9XQM2</accession>
<dbReference type="KEGG" id="rpy:Y013_08635"/>
<gene>
    <name evidence="2" type="ORF">Y013_08635</name>
</gene>
<feature type="region of interest" description="Disordered" evidence="1">
    <location>
        <begin position="1"/>
        <end position="25"/>
    </location>
</feature>
<dbReference type="EMBL" id="CP006996">
    <property type="protein sequence ID" value="AHD23682.1"/>
    <property type="molecule type" value="Genomic_DNA"/>
</dbReference>
<feature type="compositionally biased region" description="Gly residues" evidence="1">
    <location>
        <begin position="268"/>
        <end position="278"/>
    </location>
</feature>
<organism evidence="2 3">
    <name type="scientific">Rhodococcus pyridinivorans SB3094</name>
    <dbReference type="NCBI Taxonomy" id="1435356"/>
    <lineage>
        <taxon>Bacteria</taxon>
        <taxon>Bacillati</taxon>
        <taxon>Actinomycetota</taxon>
        <taxon>Actinomycetes</taxon>
        <taxon>Mycobacteriales</taxon>
        <taxon>Nocardiaceae</taxon>
        <taxon>Rhodococcus</taxon>
    </lineage>
</organism>
<feature type="region of interest" description="Disordered" evidence="1">
    <location>
        <begin position="72"/>
        <end position="104"/>
    </location>
</feature>
<dbReference type="HOGENOM" id="CLU_976204_0_0_11"/>
<feature type="region of interest" description="Disordered" evidence="1">
    <location>
        <begin position="247"/>
        <end position="285"/>
    </location>
</feature>
<reference evidence="2 3" key="1">
    <citation type="journal article" date="2014" name="Genome Announc.">
        <title>Complete Genome of Rhodococcus pyridinivorans SB3094, a Methyl-Ethyl-Ketone-Degrading Bacterium Used for Bioaugmentation.</title>
        <authorList>
            <person name="Dueholm M.S."/>
            <person name="Albertsen M."/>
            <person name="D'Imperio S."/>
            <person name="Tale V.P."/>
            <person name="Lewis D."/>
            <person name="Nielsen P.H."/>
            <person name="Nielsen J.L."/>
        </authorList>
    </citation>
    <scope>NUCLEOTIDE SEQUENCE [LARGE SCALE GENOMIC DNA]</scope>
    <source>
        <strain evidence="2 3">SB3094</strain>
    </source>
</reference>
<protein>
    <submittedName>
        <fullName evidence="2">Uncharacterized protein</fullName>
    </submittedName>
</protein>
<evidence type="ECO:0000313" key="2">
    <source>
        <dbReference type="EMBL" id="AHD23682.1"/>
    </source>
</evidence>
<dbReference type="Proteomes" id="UP000018781">
    <property type="component" value="Chromosome"/>
</dbReference>
<name>V9XQM2_9NOCA</name>
<dbReference type="AlphaFoldDB" id="V9XQM2"/>
<evidence type="ECO:0000313" key="3">
    <source>
        <dbReference type="Proteomes" id="UP000018781"/>
    </source>
</evidence>
<proteinExistence type="predicted"/>
<sequence>MRGLQVQEHREFGGQAGVGGRGGADEELFGDRTECAESFLDFGFRSRTTTGSLSWGRVVLVEDRRGARGGERVIGGDLPCGGVGDQQSPLAGGDGDGGPDQAGRHRIAGRAEADAGELVDLAGHRWRPDLQSQRRQRPEHGLFLAQALGGDRVDLGVHPGVDLDAPGLRGGVRGGQVHRSAGQVGVGEQRDDQVALGVADEVFDDALRLGVGGVAEVGTEPVVGGHPHVVRGRDHHVRHDCAFEAGHPVGQDLGGHPADRGESLGDQRQGGGGAFVGGEGDEPPP</sequence>
<evidence type="ECO:0000256" key="1">
    <source>
        <dbReference type="SAM" id="MobiDB-lite"/>
    </source>
</evidence>